<organism evidence="3 4">
    <name type="scientific">Vibrio algivorus</name>
    <dbReference type="NCBI Taxonomy" id="1667024"/>
    <lineage>
        <taxon>Bacteria</taxon>
        <taxon>Pseudomonadati</taxon>
        <taxon>Pseudomonadota</taxon>
        <taxon>Gammaproteobacteria</taxon>
        <taxon>Vibrionales</taxon>
        <taxon>Vibrionaceae</taxon>
        <taxon>Vibrio</taxon>
    </lineage>
</organism>
<evidence type="ECO:0000256" key="2">
    <source>
        <dbReference type="SAM" id="Phobius"/>
    </source>
</evidence>
<evidence type="ECO:0000256" key="1">
    <source>
        <dbReference type="SAM" id="MobiDB-lite"/>
    </source>
</evidence>
<keyword evidence="2" id="KW-0472">Membrane</keyword>
<keyword evidence="2" id="KW-1133">Transmembrane helix</keyword>
<keyword evidence="2" id="KW-0812">Transmembrane</keyword>
<feature type="region of interest" description="Disordered" evidence="1">
    <location>
        <begin position="73"/>
        <end position="94"/>
    </location>
</feature>
<gene>
    <name evidence="3" type="ORF">GCM10007931_08400</name>
</gene>
<dbReference type="EMBL" id="BSPV01000003">
    <property type="protein sequence ID" value="GLT13866.1"/>
    <property type="molecule type" value="Genomic_DNA"/>
</dbReference>
<feature type="transmembrane region" description="Helical" evidence="2">
    <location>
        <begin position="26"/>
        <end position="45"/>
    </location>
</feature>
<name>A0ABQ6ELK2_9VIBR</name>
<evidence type="ECO:0000313" key="4">
    <source>
        <dbReference type="Proteomes" id="UP001157156"/>
    </source>
</evidence>
<proteinExistence type="predicted"/>
<accession>A0ABQ6ELK2</accession>
<reference evidence="4" key="1">
    <citation type="journal article" date="2019" name="Int. J. Syst. Evol. Microbiol.">
        <title>The Global Catalogue of Microorganisms (GCM) 10K type strain sequencing project: providing services to taxonomists for standard genome sequencing and annotation.</title>
        <authorList>
            <consortium name="The Broad Institute Genomics Platform"/>
            <consortium name="The Broad Institute Genome Sequencing Center for Infectious Disease"/>
            <person name="Wu L."/>
            <person name="Ma J."/>
        </authorList>
    </citation>
    <scope>NUCLEOTIDE SEQUENCE [LARGE SCALE GENOMIC DNA]</scope>
    <source>
        <strain evidence="4">NBRC 111146</strain>
    </source>
</reference>
<keyword evidence="4" id="KW-1185">Reference proteome</keyword>
<dbReference type="RefSeq" id="WP_089124246.1">
    <property type="nucleotide sequence ID" value="NZ_BSPV01000003.1"/>
</dbReference>
<dbReference type="Proteomes" id="UP001157156">
    <property type="component" value="Unassembled WGS sequence"/>
</dbReference>
<evidence type="ECO:0000313" key="3">
    <source>
        <dbReference type="EMBL" id="GLT13866.1"/>
    </source>
</evidence>
<comment type="caution">
    <text evidence="3">The sequence shown here is derived from an EMBL/GenBank/DDBJ whole genome shotgun (WGS) entry which is preliminary data.</text>
</comment>
<protein>
    <submittedName>
        <fullName evidence="3">Uncharacterized protein</fullName>
    </submittedName>
</protein>
<sequence length="94" mass="10798">MMFFWIILSIIVGSLATKYGRSGFGFFVLSLLLSPLVGGLILLIAGRTIENELEREVIKERMRESAYQKVNTEDMLNKATEQQKRRNAKDWTKS</sequence>